<evidence type="ECO:0000256" key="1">
    <source>
        <dbReference type="SAM" id="Phobius"/>
    </source>
</evidence>
<dbReference type="GO" id="GO:0046983">
    <property type="term" value="F:protein dimerization activity"/>
    <property type="evidence" value="ECO:0007669"/>
    <property type="project" value="InterPro"/>
</dbReference>
<dbReference type="PANTHER" id="PTHR45749">
    <property type="match status" value="1"/>
</dbReference>
<keyword evidence="1" id="KW-0812">Transmembrane</keyword>
<dbReference type="Pfam" id="PF05699">
    <property type="entry name" value="Dimer_Tnp_hAT"/>
    <property type="match status" value="1"/>
</dbReference>
<dbReference type="EnsemblMetazoa" id="XM_029485043.1">
    <property type="protein sequence ID" value="XP_029340903.1"/>
    <property type="gene ID" value="LOC103307832"/>
</dbReference>
<dbReference type="AlphaFoldDB" id="A0A8R2NM45"/>
<evidence type="ECO:0000313" key="4">
    <source>
        <dbReference type="Proteomes" id="UP000007819"/>
    </source>
</evidence>
<feature type="transmembrane region" description="Helical" evidence="1">
    <location>
        <begin position="259"/>
        <end position="280"/>
    </location>
</feature>
<evidence type="ECO:0000259" key="2">
    <source>
        <dbReference type="Pfam" id="PF05699"/>
    </source>
</evidence>
<keyword evidence="1" id="KW-1133">Transmembrane helix</keyword>
<feature type="domain" description="HAT C-terminal dimerisation" evidence="2">
    <location>
        <begin position="248"/>
        <end position="309"/>
    </location>
</feature>
<dbReference type="OrthoDB" id="6624297at2759"/>
<evidence type="ECO:0000313" key="3">
    <source>
        <dbReference type="EnsemblMetazoa" id="XP_029340903.1"/>
    </source>
</evidence>
<dbReference type="RefSeq" id="XP_029340903.1">
    <property type="nucleotide sequence ID" value="XM_029485043.1"/>
</dbReference>
<accession>A0A8R2NM45</accession>
<dbReference type="GeneID" id="103307832"/>
<sequence length="334" mass="38581">MSGACSSAPRWSNLAFNTEFDHRIRQKVLKKVCPTRWEARHESVSALKERYVDVLKSLTFYSLTSKKAEERCIAVSLKKKMESFEFVLMLGLWERVLRSLHGTSKTLQQHDIDLQVARNRLNDSFSSIQNLRDDYTNIVKYAKEMCKKLNITESNFKIKIFLPLIDTVLNQLRVRFESLKEVCDVFEFLKPESIIKSKESKLIKSCYDFVLLYKSDVGSELVSQILSLKEIIVNNNLKSISNLAIFIVQHNFSTSYSEVLAACILFLTLPVTVAIAEWSFSKLKLIKNYLRNSMGQTRLSNIAVLNIEQHRTAKLSLDNIISQFSNLKARRMKF</sequence>
<dbReference type="PANTHER" id="PTHR45749:SF37">
    <property type="entry name" value="OS05G0311600 PROTEIN"/>
    <property type="match status" value="1"/>
</dbReference>
<keyword evidence="1" id="KW-0472">Membrane</keyword>
<keyword evidence="4" id="KW-1185">Reference proteome</keyword>
<organism evidence="3 4">
    <name type="scientific">Acyrthosiphon pisum</name>
    <name type="common">Pea aphid</name>
    <dbReference type="NCBI Taxonomy" id="7029"/>
    <lineage>
        <taxon>Eukaryota</taxon>
        <taxon>Metazoa</taxon>
        <taxon>Ecdysozoa</taxon>
        <taxon>Arthropoda</taxon>
        <taxon>Hexapoda</taxon>
        <taxon>Insecta</taxon>
        <taxon>Pterygota</taxon>
        <taxon>Neoptera</taxon>
        <taxon>Paraneoptera</taxon>
        <taxon>Hemiptera</taxon>
        <taxon>Sternorrhyncha</taxon>
        <taxon>Aphidomorpha</taxon>
        <taxon>Aphidoidea</taxon>
        <taxon>Aphididae</taxon>
        <taxon>Macrosiphini</taxon>
        <taxon>Acyrthosiphon</taxon>
    </lineage>
</organism>
<dbReference type="InterPro" id="IPR008906">
    <property type="entry name" value="HATC_C_dom"/>
</dbReference>
<reference evidence="4" key="1">
    <citation type="submission" date="2010-06" db="EMBL/GenBank/DDBJ databases">
        <authorList>
            <person name="Jiang H."/>
            <person name="Abraham K."/>
            <person name="Ali S."/>
            <person name="Alsbrooks S.L."/>
            <person name="Anim B.N."/>
            <person name="Anosike U.S."/>
            <person name="Attaway T."/>
            <person name="Bandaranaike D.P."/>
            <person name="Battles P.K."/>
            <person name="Bell S.N."/>
            <person name="Bell A.V."/>
            <person name="Beltran B."/>
            <person name="Bickham C."/>
            <person name="Bustamante Y."/>
            <person name="Caleb T."/>
            <person name="Canada A."/>
            <person name="Cardenas V."/>
            <person name="Carter K."/>
            <person name="Chacko J."/>
            <person name="Chandrabose M.N."/>
            <person name="Chavez D."/>
            <person name="Chavez A."/>
            <person name="Chen L."/>
            <person name="Chu H.-S."/>
            <person name="Claassen K.J."/>
            <person name="Cockrell R."/>
            <person name="Collins M."/>
            <person name="Cooper J.A."/>
            <person name="Cree A."/>
            <person name="Curry S.M."/>
            <person name="Da Y."/>
            <person name="Dao M.D."/>
            <person name="Das B."/>
            <person name="Davila M.-L."/>
            <person name="Davy-Carroll L."/>
            <person name="Denson S."/>
            <person name="Dinh H."/>
            <person name="Ebong V.E."/>
            <person name="Edwards J.R."/>
            <person name="Egan A."/>
            <person name="El-Daye J."/>
            <person name="Escobedo L."/>
            <person name="Fernandez S."/>
            <person name="Fernando P.R."/>
            <person name="Flagg N."/>
            <person name="Forbes L.D."/>
            <person name="Fowler R.G."/>
            <person name="Fu Q."/>
            <person name="Gabisi R.A."/>
            <person name="Ganer J."/>
            <person name="Garbino Pronczuk A."/>
            <person name="Garcia R.M."/>
            <person name="Garner T."/>
            <person name="Garrett T.E."/>
            <person name="Gonzalez D.A."/>
            <person name="Hamid H."/>
            <person name="Hawkins E.S."/>
            <person name="Hirani K."/>
            <person name="Hogues M.E."/>
            <person name="Hollins B."/>
            <person name="Hsiao C.-H."/>
            <person name="Jabil R."/>
            <person name="James M.L."/>
            <person name="Jhangiani S.N."/>
            <person name="Johnson B."/>
            <person name="Johnson Q."/>
            <person name="Joshi V."/>
            <person name="Kalu J.B."/>
            <person name="Kam C."/>
            <person name="Kashfia A."/>
            <person name="Keebler J."/>
            <person name="Kisamo H."/>
            <person name="Kovar C.L."/>
            <person name="Lago L.A."/>
            <person name="Lai C.-Y."/>
            <person name="Laidlaw J."/>
            <person name="Lara F."/>
            <person name="Le T.-K."/>
            <person name="Lee S.L."/>
            <person name="Legall F.H."/>
            <person name="Lemon S.J."/>
            <person name="Lewis L.R."/>
            <person name="Li B."/>
            <person name="Liu Y."/>
            <person name="Liu Y.-S."/>
            <person name="Lopez J."/>
            <person name="Lozado R.J."/>
            <person name="Lu J."/>
            <person name="Madu R.C."/>
            <person name="Maheshwari M."/>
            <person name="Maheshwari R."/>
            <person name="Malloy K."/>
            <person name="Martinez E."/>
            <person name="Mathew T."/>
            <person name="Mercado I.C."/>
            <person name="Mercado C."/>
            <person name="Meyer B."/>
            <person name="Montgomery K."/>
            <person name="Morgan M.B."/>
            <person name="Munidasa M."/>
            <person name="Nazareth L.V."/>
            <person name="Nelson J."/>
            <person name="Ng B.M."/>
            <person name="Nguyen N.B."/>
            <person name="Nguyen P.Q."/>
            <person name="Nguyen T."/>
            <person name="Obregon M."/>
            <person name="Okwuonu G.O."/>
            <person name="Onwere C.G."/>
            <person name="Orozco G."/>
            <person name="Parra A."/>
            <person name="Patel S."/>
            <person name="Patil S."/>
            <person name="Perez A."/>
            <person name="Perez Y."/>
            <person name="Pham C."/>
            <person name="Primus E.L."/>
            <person name="Pu L.-L."/>
            <person name="Puazo M."/>
            <person name="Qin X."/>
            <person name="Quiroz J.B."/>
            <person name="Reese J."/>
            <person name="Richards S."/>
            <person name="Rives C.M."/>
            <person name="Robberts R."/>
            <person name="Ruiz S.J."/>
            <person name="Ruiz M.J."/>
            <person name="Santibanez J."/>
            <person name="Schneider B.W."/>
            <person name="Sisson I."/>
            <person name="Smith M."/>
            <person name="Sodergren E."/>
            <person name="Song X.-Z."/>
            <person name="Song B.B."/>
            <person name="Summersgill H."/>
            <person name="Thelus R."/>
            <person name="Thornton R.D."/>
            <person name="Trejos Z.Y."/>
            <person name="Usmani K."/>
            <person name="Vattathil S."/>
            <person name="Villasana D."/>
            <person name="Walker D.L."/>
            <person name="Wang S."/>
            <person name="Wang K."/>
            <person name="White C.S."/>
            <person name="Williams A.C."/>
            <person name="Williamson J."/>
            <person name="Wilson K."/>
            <person name="Woghiren I.O."/>
            <person name="Woodworth J.R."/>
            <person name="Worley K.C."/>
            <person name="Wright R.A."/>
            <person name="Wu W."/>
            <person name="Young L."/>
            <person name="Zhang L."/>
            <person name="Zhang J."/>
            <person name="Zhu Y."/>
            <person name="Muzny D.M."/>
            <person name="Weinstock G."/>
            <person name="Gibbs R.A."/>
        </authorList>
    </citation>
    <scope>NUCLEOTIDE SEQUENCE [LARGE SCALE GENOMIC DNA]</scope>
    <source>
        <strain evidence="4">LSR1</strain>
    </source>
</reference>
<dbReference type="KEGG" id="api:103307832"/>
<name>A0A8R2NM45_ACYPI</name>
<dbReference type="Proteomes" id="UP000007819">
    <property type="component" value="Chromosome X"/>
</dbReference>
<proteinExistence type="predicted"/>
<protein>
    <recommendedName>
        <fullName evidence="2">HAT C-terminal dimerisation domain-containing protein</fullName>
    </recommendedName>
</protein>
<reference evidence="3" key="2">
    <citation type="submission" date="2022-06" db="UniProtKB">
        <authorList>
            <consortium name="EnsemblMetazoa"/>
        </authorList>
    </citation>
    <scope>IDENTIFICATION</scope>
</reference>